<dbReference type="OrthoDB" id="465312at2"/>
<dbReference type="EMBL" id="LATL02000102">
    <property type="protein sequence ID" value="KMW70622.1"/>
    <property type="molecule type" value="Genomic_DNA"/>
</dbReference>
<reference evidence="2 4" key="1">
    <citation type="submission" date="2015-06" db="EMBL/GenBank/DDBJ databases">
        <title>Draft genome assembly of filamentous brackish cyanobacterium Limnoraphis robusta strain CS-951.</title>
        <authorList>
            <person name="Willis A."/>
            <person name="Parks M."/>
            <person name="Burford M.A."/>
        </authorList>
    </citation>
    <scope>NUCLEOTIDE SEQUENCE [LARGE SCALE GENOMIC DNA]</scope>
    <source>
        <strain evidence="2 4">CS-951</strain>
    </source>
</reference>
<dbReference type="Proteomes" id="UP000033607">
    <property type="component" value="Unassembled WGS sequence"/>
</dbReference>
<keyword evidence="1" id="KW-1133">Transmembrane helix</keyword>
<comment type="caution">
    <text evidence="2">The sequence shown here is derived from an EMBL/GenBank/DDBJ whole genome shotgun (WGS) entry which is preliminary data.</text>
</comment>
<keyword evidence="1" id="KW-0472">Membrane</keyword>
<evidence type="ECO:0000313" key="2">
    <source>
        <dbReference type="EMBL" id="KMW70609.1"/>
    </source>
</evidence>
<keyword evidence="1" id="KW-0812">Transmembrane</keyword>
<protein>
    <submittedName>
        <fullName evidence="2">Uncharacterized protein</fullName>
    </submittedName>
</protein>
<organism evidence="2 4">
    <name type="scientific">Limnoraphis robusta CS-951</name>
    <dbReference type="NCBI Taxonomy" id="1637645"/>
    <lineage>
        <taxon>Bacteria</taxon>
        <taxon>Bacillati</taxon>
        <taxon>Cyanobacteriota</taxon>
        <taxon>Cyanophyceae</taxon>
        <taxon>Oscillatoriophycideae</taxon>
        <taxon>Oscillatoriales</taxon>
        <taxon>Sirenicapillariaceae</taxon>
        <taxon>Limnoraphis</taxon>
    </lineage>
</organism>
<proteinExistence type="predicted"/>
<dbReference type="AlphaFoldDB" id="A0A0J9HN66"/>
<evidence type="ECO:0000256" key="1">
    <source>
        <dbReference type="SAM" id="Phobius"/>
    </source>
</evidence>
<feature type="transmembrane region" description="Helical" evidence="1">
    <location>
        <begin position="80"/>
        <end position="98"/>
    </location>
</feature>
<dbReference type="RefSeq" id="WP_046279474.1">
    <property type="nucleotide sequence ID" value="NZ_LATL02000102.1"/>
</dbReference>
<sequence length="108" mass="11974">MNYPQDDPNVKRRLEELEAELKQPQPVSSSSSSPNFIETVKTLYNQFLVWFKELPKLGQAAIVVVGLAMGLTLLRTLAELISLAISLAVVGGIVYIGYKIFKSSKFSK</sequence>
<gene>
    <name evidence="3" type="ORF">WN50_33825</name>
    <name evidence="2" type="ORF">WN50_33945</name>
</gene>
<evidence type="ECO:0000313" key="3">
    <source>
        <dbReference type="EMBL" id="KMW70622.1"/>
    </source>
</evidence>
<evidence type="ECO:0000313" key="4">
    <source>
        <dbReference type="Proteomes" id="UP000033607"/>
    </source>
</evidence>
<accession>A0A0J9HN66</accession>
<name>A0A0J9HN66_9CYAN</name>
<dbReference type="EMBL" id="LATL02000107">
    <property type="protein sequence ID" value="KMW70609.1"/>
    <property type="molecule type" value="Genomic_DNA"/>
</dbReference>